<dbReference type="InterPro" id="IPR013149">
    <property type="entry name" value="ADH-like_C"/>
</dbReference>
<feature type="domain" description="Enoyl reductase (ER)" evidence="3">
    <location>
        <begin position="15"/>
        <end position="323"/>
    </location>
</feature>
<evidence type="ECO:0000259" key="3">
    <source>
        <dbReference type="SMART" id="SM00829"/>
    </source>
</evidence>
<dbReference type="Pfam" id="PF08240">
    <property type="entry name" value="ADH_N"/>
    <property type="match status" value="1"/>
</dbReference>
<dbReference type="SUPFAM" id="SSF50129">
    <property type="entry name" value="GroES-like"/>
    <property type="match status" value="1"/>
</dbReference>
<dbReference type="FunFam" id="3.40.50.720:FF:000053">
    <property type="entry name" value="Quinone oxidoreductase 1"/>
    <property type="match status" value="1"/>
</dbReference>
<accession>A0A1X7CWV4</accession>
<protein>
    <submittedName>
        <fullName evidence="4">NADPH2:quinone reductase</fullName>
    </submittedName>
</protein>
<proteinExistence type="predicted"/>
<evidence type="ECO:0000256" key="1">
    <source>
        <dbReference type="ARBA" id="ARBA00022857"/>
    </source>
</evidence>
<dbReference type="Pfam" id="PF00107">
    <property type="entry name" value="ADH_zinc_N"/>
    <property type="match status" value="1"/>
</dbReference>
<dbReference type="SUPFAM" id="SSF51735">
    <property type="entry name" value="NAD(P)-binding Rossmann-fold domains"/>
    <property type="match status" value="1"/>
</dbReference>
<keyword evidence="5" id="KW-1185">Reference proteome</keyword>
<dbReference type="Gene3D" id="3.90.180.10">
    <property type="entry name" value="Medium-chain alcohol dehydrogenases, catalytic domain"/>
    <property type="match status" value="1"/>
</dbReference>
<dbReference type="InterPro" id="IPR011032">
    <property type="entry name" value="GroES-like_sf"/>
</dbReference>
<dbReference type="Proteomes" id="UP000192929">
    <property type="component" value="Unassembled WGS sequence"/>
</dbReference>
<dbReference type="CDD" id="cd05286">
    <property type="entry name" value="QOR2"/>
    <property type="match status" value="1"/>
</dbReference>
<dbReference type="Gene3D" id="3.40.50.720">
    <property type="entry name" value="NAD(P)-binding Rossmann-like Domain"/>
    <property type="match status" value="1"/>
</dbReference>
<dbReference type="PANTHER" id="PTHR48106">
    <property type="entry name" value="QUINONE OXIDOREDUCTASE PIG3-RELATED"/>
    <property type="match status" value="1"/>
</dbReference>
<dbReference type="InterPro" id="IPR036291">
    <property type="entry name" value="NAD(P)-bd_dom_sf"/>
</dbReference>
<dbReference type="GO" id="GO:0035925">
    <property type="term" value="F:mRNA 3'-UTR AU-rich region binding"/>
    <property type="evidence" value="ECO:0007669"/>
    <property type="project" value="TreeGrafter"/>
</dbReference>
<dbReference type="RefSeq" id="WP_085106705.1">
    <property type="nucleotide sequence ID" value="NZ_FXAC01000006.1"/>
</dbReference>
<organism evidence="4 5">
    <name type="scientific">Kocuria marina subsp. indica</name>
    <dbReference type="NCBI Taxonomy" id="1049583"/>
    <lineage>
        <taxon>Bacteria</taxon>
        <taxon>Bacillati</taxon>
        <taxon>Actinomycetota</taxon>
        <taxon>Actinomycetes</taxon>
        <taxon>Micrococcales</taxon>
        <taxon>Micrococcaceae</taxon>
        <taxon>Kocuria</taxon>
    </lineage>
</organism>
<dbReference type="GO" id="GO:0070402">
    <property type="term" value="F:NADPH binding"/>
    <property type="evidence" value="ECO:0007669"/>
    <property type="project" value="TreeGrafter"/>
</dbReference>
<dbReference type="InterPro" id="IPR013154">
    <property type="entry name" value="ADH-like_N"/>
</dbReference>
<name>A0A1X7CWV4_9MICC</name>
<dbReference type="InterPro" id="IPR047618">
    <property type="entry name" value="QOR-like"/>
</dbReference>
<keyword evidence="1" id="KW-0521">NADP</keyword>
<dbReference type="AlphaFoldDB" id="A0A1X7CWV4"/>
<dbReference type="GO" id="GO:0005829">
    <property type="term" value="C:cytosol"/>
    <property type="evidence" value="ECO:0007669"/>
    <property type="project" value="TreeGrafter"/>
</dbReference>
<gene>
    <name evidence="4" type="ORF">SAMN06296028_106139</name>
</gene>
<reference evidence="5" key="1">
    <citation type="submission" date="2017-04" db="EMBL/GenBank/DDBJ databases">
        <authorList>
            <person name="Varghese N."/>
            <person name="Submissions S."/>
        </authorList>
    </citation>
    <scope>NUCLEOTIDE SEQUENCE [LARGE SCALE GENOMIC DNA]</scope>
    <source>
        <strain evidence="5">NIO-1021</strain>
    </source>
</reference>
<dbReference type="SMART" id="SM00829">
    <property type="entry name" value="PKS_ER"/>
    <property type="match status" value="1"/>
</dbReference>
<evidence type="ECO:0000313" key="4">
    <source>
        <dbReference type="EMBL" id="SMF04517.1"/>
    </source>
</evidence>
<keyword evidence="2" id="KW-0560">Oxidoreductase</keyword>
<sequence>MSETTMQAIVAQEPGGPEVLRPAEVPVPEPGPREVLVRTEATGVNFIETYQRSGVYPVDFPFTAGSEGTGEVVAVGSEVTTVRTGQRVATSEATRTYAQFFTVEEDKALPVPDGMDPHTAGALPLQGLTAHYLVRSTFPVQPGQTAVVTAASGGVGGLAIQLLKRIGATVIALTSTPDKAATAKRLGADHVLGYEGFAERVRELTDGLGADVVYDSVGRTTFDESLAATRVRGTTVLFGGSSGQVPPLDLQRLNSSGALYVTRPSLAYYTRDRDERTWRWGELMDAVTSGGLEVRVGATYPLGDAAAAHRDLESRGTQGKLLLLP</sequence>
<dbReference type="PANTHER" id="PTHR48106:SF13">
    <property type="entry name" value="QUINONE OXIDOREDUCTASE-RELATED"/>
    <property type="match status" value="1"/>
</dbReference>
<evidence type="ECO:0000313" key="5">
    <source>
        <dbReference type="Proteomes" id="UP000192929"/>
    </source>
</evidence>
<dbReference type="GO" id="GO:0003960">
    <property type="term" value="F:quinone reductase (NADPH) activity"/>
    <property type="evidence" value="ECO:0007669"/>
    <property type="project" value="InterPro"/>
</dbReference>
<evidence type="ECO:0000256" key="2">
    <source>
        <dbReference type="ARBA" id="ARBA00023002"/>
    </source>
</evidence>
<dbReference type="InterPro" id="IPR020843">
    <property type="entry name" value="ER"/>
</dbReference>
<dbReference type="EMBL" id="FXAC01000006">
    <property type="protein sequence ID" value="SMF04517.1"/>
    <property type="molecule type" value="Genomic_DNA"/>
</dbReference>